<proteinExistence type="predicted"/>
<evidence type="ECO:0000259" key="3">
    <source>
        <dbReference type="Pfam" id="PF13796"/>
    </source>
</evidence>
<reference evidence="4" key="1">
    <citation type="journal article" date="2015" name="Nature">
        <title>Complex archaea that bridge the gap between prokaryotes and eukaryotes.</title>
        <authorList>
            <person name="Spang A."/>
            <person name="Saw J.H."/>
            <person name="Jorgensen S.L."/>
            <person name="Zaremba-Niedzwiedzka K."/>
            <person name="Martijn J."/>
            <person name="Lind A.E."/>
            <person name="van Eijk R."/>
            <person name="Schleper C."/>
            <person name="Guy L."/>
            <person name="Ettema T.J."/>
        </authorList>
    </citation>
    <scope>NUCLEOTIDE SEQUENCE</scope>
</reference>
<keyword evidence="2" id="KW-0472">Membrane</keyword>
<feature type="transmembrane region" description="Helical" evidence="2">
    <location>
        <begin position="81"/>
        <end position="103"/>
    </location>
</feature>
<comment type="caution">
    <text evidence="4">The sequence shown here is derived from an EMBL/GenBank/DDBJ whole genome shotgun (WGS) entry which is preliminary data.</text>
</comment>
<dbReference type="EMBL" id="LAZR01012479">
    <property type="protein sequence ID" value="KKM26608.1"/>
    <property type="molecule type" value="Genomic_DNA"/>
</dbReference>
<evidence type="ECO:0000313" key="4">
    <source>
        <dbReference type="EMBL" id="KKM26608.1"/>
    </source>
</evidence>
<feature type="transmembrane region" description="Helical" evidence="2">
    <location>
        <begin position="145"/>
        <end position="178"/>
    </location>
</feature>
<evidence type="ECO:0000256" key="2">
    <source>
        <dbReference type="SAM" id="Phobius"/>
    </source>
</evidence>
<feature type="transmembrane region" description="Helical" evidence="2">
    <location>
        <begin position="198"/>
        <end position="222"/>
    </location>
</feature>
<dbReference type="InterPro" id="IPR025828">
    <property type="entry name" value="Put_sensor_dom"/>
</dbReference>
<name>A0A0F9KWY6_9ZZZZ</name>
<feature type="domain" description="Putative sensor" evidence="3">
    <location>
        <begin position="55"/>
        <end position="229"/>
    </location>
</feature>
<feature type="non-terminal residue" evidence="4">
    <location>
        <position position="1"/>
    </location>
</feature>
<accession>A0A0F9KWY6</accession>
<keyword evidence="2" id="KW-0812">Transmembrane</keyword>
<organism evidence="4">
    <name type="scientific">marine sediment metagenome</name>
    <dbReference type="NCBI Taxonomy" id="412755"/>
    <lineage>
        <taxon>unclassified sequences</taxon>
        <taxon>metagenomes</taxon>
        <taxon>ecological metagenomes</taxon>
    </lineage>
</organism>
<gene>
    <name evidence="4" type="ORF">LCGC14_1583050</name>
</gene>
<keyword evidence="2" id="KW-1133">Transmembrane helix</keyword>
<feature type="transmembrane region" description="Helical" evidence="2">
    <location>
        <begin position="29"/>
        <end position="46"/>
    </location>
</feature>
<feature type="region of interest" description="Disordered" evidence="1">
    <location>
        <begin position="1"/>
        <end position="24"/>
    </location>
</feature>
<evidence type="ECO:0000256" key="1">
    <source>
        <dbReference type="SAM" id="MobiDB-lite"/>
    </source>
</evidence>
<sequence length="246" mass="26678">VPLQPGSTVEAKTETPPGPAVAAEGEERPGSAIGLGLRAFFGVVVWGQSYRNLLYLALSFPLGLGYFIFLVTGLSVGVSLIIIWVGIPILLLTLAGWWVMGMFERQLVIRLLRVDIPPMTRLTESGGVWARLKAHVRNPVTWKCLIYLFAEFPFGIAALSVLATTAFLAAFVAAPVIYPWVDWNIGSWEIDTLGEAFIWPVPGLLAALILMHVMNGMAYVWARFARLMLGAQVPEGAVASASQPVS</sequence>
<feature type="transmembrane region" description="Helical" evidence="2">
    <location>
        <begin position="53"/>
        <end position="75"/>
    </location>
</feature>
<dbReference type="Pfam" id="PF13796">
    <property type="entry name" value="Sensor"/>
    <property type="match status" value="1"/>
</dbReference>
<protein>
    <recommendedName>
        <fullName evidence="3">Putative sensor domain-containing protein</fullName>
    </recommendedName>
</protein>
<dbReference type="AlphaFoldDB" id="A0A0F9KWY6"/>